<accession>A0A9X1SG26</accession>
<feature type="compositionally biased region" description="Low complexity" evidence="1">
    <location>
        <begin position="51"/>
        <end position="109"/>
    </location>
</feature>
<evidence type="ECO:0000313" key="3">
    <source>
        <dbReference type="EMBL" id="MCC9628948.1"/>
    </source>
</evidence>
<proteinExistence type="predicted"/>
<sequence length="476" mass="49916">MMKRILFFVLVGLATSLMVVTDSFARGGRGGGGGGRGGGGFSGGGGGYRGGSSVSRSPAVSRPASRPSVSRPSTPSVSRPSTSRPSVSNPSIGSSRPGGSRPGGATPSTRPGNVAGSRPGGVTGGARPSHNDLQNFLGLSPSTGNRPSTLPSGSRPSTRPGNVAAGIAGGAAGSAAADFLRDSGARPSTLPAQRPGGGDRPGIADRPGAGDRPGPGDRPGVGDRPGAGDRPGIADRPGPGNRPIADNRPNRIENRGDRQEIRQDRRNEIRDHVHDHPIRDFWSDHPLWGAWAITRPFRWAAWSGVAGWGNYGWSEPYYYNYGENVYYDDGQVYYGDDPICTEAEYAAQAEAIAASAPETPPEQSEWMSLGVFALTPDGQEDAPDPTLFLQLVLSKEGIISGTLNNTVTSQTQTIEGMVDKKSQRCAWNVVGKTRPIMECGISNLTQDTAPTLVHFADGTTQQWLMVRLDDPQGQNP</sequence>
<feature type="chain" id="PRO_5040999284" description="Mu-protocadherin-putative cell-suface protein" evidence="2">
    <location>
        <begin position="26"/>
        <end position="476"/>
    </location>
</feature>
<evidence type="ECO:0000313" key="4">
    <source>
        <dbReference type="Proteomes" id="UP001139103"/>
    </source>
</evidence>
<feature type="compositionally biased region" description="Basic and acidic residues" evidence="1">
    <location>
        <begin position="248"/>
        <end position="265"/>
    </location>
</feature>
<protein>
    <recommendedName>
        <fullName evidence="5">Mu-protocadherin-putative cell-suface protein</fullName>
    </recommendedName>
</protein>
<feature type="signal peptide" evidence="2">
    <location>
        <begin position="1"/>
        <end position="25"/>
    </location>
</feature>
<feature type="region of interest" description="Disordered" evidence="1">
    <location>
        <begin position="25"/>
        <end position="265"/>
    </location>
</feature>
<comment type="caution">
    <text evidence="3">The sequence shown here is derived from an EMBL/GenBank/DDBJ whole genome shotgun (WGS) entry which is preliminary data.</text>
</comment>
<evidence type="ECO:0008006" key="5">
    <source>
        <dbReference type="Google" id="ProtNLM"/>
    </source>
</evidence>
<keyword evidence="4" id="KW-1185">Reference proteome</keyword>
<feature type="compositionally biased region" description="Gly residues" evidence="1">
    <location>
        <begin position="211"/>
        <end position="225"/>
    </location>
</feature>
<dbReference type="AlphaFoldDB" id="A0A9X1SG26"/>
<feature type="compositionally biased region" description="Polar residues" evidence="1">
    <location>
        <begin position="140"/>
        <end position="160"/>
    </location>
</feature>
<evidence type="ECO:0000256" key="2">
    <source>
        <dbReference type="SAM" id="SignalP"/>
    </source>
</evidence>
<name>A0A9X1SG26_9BACT</name>
<reference evidence="3" key="1">
    <citation type="submission" date="2021-11" db="EMBL/GenBank/DDBJ databases">
        <title>Genome sequence.</title>
        <authorList>
            <person name="Sun Q."/>
        </authorList>
    </citation>
    <scope>NUCLEOTIDE SEQUENCE</scope>
    <source>
        <strain evidence="3">JC732</strain>
    </source>
</reference>
<organism evidence="3 4">
    <name type="scientific">Blastopirellula sediminis</name>
    <dbReference type="NCBI Taxonomy" id="2894196"/>
    <lineage>
        <taxon>Bacteria</taxon>
        <taxon>Pseudomonadati</taxon>
        <taxon>Planctomycetota</taxon>
        <taxon>Planctomycetia</taxon>
        <taxon>Pirellulales</taxon>
        <taxon>Pirellulaceae</taxon>
        <taxon>Blastopirellula</taxon>
    </lineage>
</organism>
<gene>
    <name evidence="3" type="ORF">LOC68_11110</name>
</gene>
<keyword evidence="2" id="KW-0732">Signal</keyword>
<dbReference type="EMBL" id="JAJKFT010000008">
    <property type="protein sequence ID" value="MCC9628948.1"/>
    <property type="molecule type" value="Genomic_DNA"/>
</dbReference>
<feature type="compositionally biased region" description="Gly residues" evidence="1">
    <location>
        <begin position="27"/>
        <end position="50"/>
    </location>
</feature>
<dbReference type="Proteomes" id="UP001139103">
    <property type="component" value="Unassembled WGS sequence"/>
</dbReference>
<evidence type="ECO:0000256" key="1">
    <source>
        <dbReference type="SAM" id="MobiDB-lite"/>
    </source>
</evidence>